<keyword evidence="5" id="KW-0926">Vacuole</keyword>
<dbReference type="InterPro" id="IPR045175">
    <property type="entry name" value="M28_fam"/>
</dbReference>
<comment type="function">
    <text evidence="2">May be involved in vacuolar sorting and osmoregulation.</text>
</comment>
<comment type="caution">
    <text evidence="17">The sequence shown here is derived from an EMBL/GenBank/DDBJ whole genome shotgun (WGS) entry which is preliminary data.</text>
</comment>
<dbReference type="EMBL" id="JAAAIP010001094">
    <property type="protein sequence ID" value="KAG0310305.1"/>
    <property type="molecule type" value="Genomic_DNA"/>
</dbReference>
<dbReference type="PANTHER" id="PTHR12147:SF58">
    <property type="entry name" value="VACUOLAR MEMBRANE PROTEASE"/>
    <property type="match status" value="1"/>
</dbReference>
<evidence type="ECO:0000256" key="12">
    <source>
        <dbReference type="ARBA" id="ARBA00023180"/>
    </source>
</evidence>
<feature type="domain" description="Peptidase M28" evidence="16">
    <location>
        <begin position="178"/>
        <end position="271"/>
    </location>
</feature>
<keyword evidence="8 13" id="KW-0378">Hydrolase</keyword>
<evidence type="ECO:0000259" key="16">
    <source>
        <dbReference type="Pfam" id="PF04389"/>
    </source>
</evidence>
<keyword evidence="7 15" id="KW-0812">Transmembrane</keyword>
<evidence type="ECO:0000313" key="17">
    <source>
        <dbReference type="EMBL" id="KAG0310305.1"/>
    </source>
</evidence>
<keyword evidence="6 13" id="KW-0645">Protease</keyword>
<organism evidence="17 18">
    <name type="scientific">Dissophora globulifera</name>
    <dbReference type="NCBI Taxonomy" id="979702"/>
    <lineage>
        <taxon>Eukaryota</taxon>
        <taxon>Fungi</taxon>
        <taxon>Fungi incertae sedis</taxon>
        <taxon>Mucoromycota</taxon>
        <taxon>Mortierellomycotina</taxon>
        <taxon>Mortierellomycetes</taxon>
        <taxon>Mortierellales</taxon>
        <taxon>Mortierellaceae</taxon>
        <taxon>Dissophora</taxon>
    </lineage>
</organism>
<keyword evidence="13" id="KW-0479">Metal-binding</keyword>
<evidence type="ECO:0000313" key="18">
    <source>
        <dbReference type="Proteomes" id="UP000738325"/>
    </source>
</evidence>
<evidence type="ECO:0000256" key="7">
    <source>
        <dbReference type="ARBA" id="ARBA00022692"/>
    </source>
</evidence>
<keyword evidence="11" id="KW-0482">Metalloprotease</keyword>
<evidence type="ECO:0000256" key="13">
    <source>
        <dbReference type="RuleBase" id="RU361240"/>
    </source>
</evidence>
<dbReference type="AlphaFoldDB" id="A0A9P6ULH9"/>
<feature type="transmembrane region" description="Helical" evidence="15">
    <location>
        <begin position="12"/>
        <end position="30"/>
    </location>
</feature>
<dbReference type="SUPFAM" id="SSF53187">
    <property type="entry name" value="Zn-dependent exopeptidases"/>
    <property type="match status" value="1"/>
</dbReference>
<evidence type="ECO:0000256" key="11">
    <source>
        <dbReference type="ARBA" id="ARBA00023049"/>
    </source>
</evidence>
<keyword evidence="18" id="KW-1185">Reference proteome</keyword>
<evidence type="ECO:0000256" key="9">
    <source>
        <dbReference type="ARBA" id="ARBA00022833"/>
    </source>
</evidence>
<keyword evidence="10 15" id="KW-1133">Transmembrane helix</keyword>
<reference evidence="17" key="1">
    <citation type="journal article" date="2020" name="Fungal Divers.">
        <title>Resolving the Mortierellaceae phylogeny through synthesis of multi-gene phylogenetics and phylogenomics.</title>
        <authorList>
            <person name="Vandepol N."/>
            <person name="Liber J."/>
            <person name="Desiro A."/>
            <person name="Na H."/>
            <person name="Kennedy M."/>
            <person name="Barry K."/>
            <person name="Grigoriev I.V."/>
            <person name="Miller A.N."/>
            <person name="O'Donnell K."/>
            <person name="Stajich J.E."/>
            <person name="Bonito G."/>
        </authorList>
    </citation>
    <scope>NUCLEOTIDE SEQUENCE</scope>
    <source>
        <strain evidence="17">REB-010B</strain>
    </source>
</reference>
<keyword evidence="15" id="KW-0472">Membrane</keyword>
<keyword evidence="12" id="KW-0325">Glycoprotein</keyword>
<dbReference type="OrthoDB" id="76293at2759"/>
<sequence length="271" mass="29756">MHTVTGRHCWTIYAVLALLYTAVVGTVYLARRPGAFVPSLPEMDLGETLPGVFNPYTALSHLEAITTTPHPFNSRANTDITKEYILRQFEQFQAQANALGRHNVRYDDQVDNTTWKRFLKSAQQKQMEEQGETDPSDGSALQPELHEVVQGDNLVMWVGGVVESMEGDVPVQIEIDIDQENQAALLVSAHYDSVATSNGETDDGGGVAVILAMIQHFIDHPVQHTVIFILNNAEELGLLGAAAFMGAPPNSTSETGSGHPWKKYIKAFLNL</sequence>
<keyword evidence="9 13" id="KW-0862">Zinc</keyword>
<evidence type="ECO:0000256" key="6">
    <source>
        <dbReference type="ARBA" id="ARBA00022670"/>
    </source>
</evidence>
<evidence type="ECO:0000256" key="5">
    <source>
        <dbReference type="ARBA" id="ARBA00022554"/>
    </source>
</evidence>
<evidence type="ECO:0000256" key="10">
    <source>
        <dbReference type="ARBA" id="ARBA00022989"/>
    </source>
</evidence>
<evidence type="ECO:0000256" key="3">
    <source>
        <dbReference type="ARBA" id="ARBA00004128"/>
    </source>
</evidence>
<dbReference type="PANTHER" id="PTHR12147">
    <property type="entry name" value="METALLOPEPTIDASE M28 FAMILY MEMBER"/>
    <property type="match status" value="1"/>
</dbReference>
<gene>
    <name evidence="17" type="ORF">BGZ99_000465</name>
</gene>
<comment type="cofactor">
    <cofactor evidence="1">
        <name>Zn(2+)</name>
        <dbReference type="ChEBI" id="CHEBI:29105"/>
    </cofactor>
</comment>
<proteinExistence type="inferred from homology"/>
<dbReference type="InterPro" id="IPR007484">
    <property type="entry name" value="Peptidase_M28"/>
</dbReference>
<dbReference type="GO" id="GO:0008235">
    <property type="term" value="F:metalloexopeptidase activity"/>
    <property type="evidence" value="ECO:0007669"/>
    <property type="project" value="InterPro"/>
</dbReference>
<accession>A0A9P6ULH9</accession>
<evidence type="ECO:0000256" key="1">
    <source>
        <dbReference type="ARBA" id="ARBA00001947"/>
    </source>
</evidence>
<dbReference type="GO" id="GO:0006508">
    <property type="term" value="P:proteolysis"/>
    <property type="evidence" value="ECO:0007669"/>
    <property type="project" value="UniProtKB-KW"/>
</dbReference>
<feature type="non-terminal residue" evidence="17">
    <location>
        <position position="271"/>
    </location>
</feature>
<protein>
    <recommendedName>
        <fullName evidence="13">Peptide hydrolase</fullName>
        <ecNumber evidence="13">3.4.-.-</ecNumber>
    </recommendedName>
</protein>
<dbReference type="GO" id="GO:0046872">
    <property type="term" value="F:metal ion binding"/>
    <property type="evidence" value="ECO:0007669"/>
    <property type="project" value="UniProtKB-KW"/>
</dbReference>
<feature type="region of interest" description="Disordered" evidence="14">
    <location>
        <begin position="120"/>
        <end position="140"/>
    </location>
</feature>
<comment type="subcellular location">
    <subcellularLocation>
        <location evidence="3">Vacuole membrane</location>
        <topology evidence="3">Multi-pass membrane protein</topology>
    </subcellularLocation>
</comment>
<evidence type="ECO:0000256" key="15">
    <source>
        <dbReference type="SAM" id="Phobius"/>
    </source>
</evidence>
<dbReference type="Pfam" id="PF04389">
    <property type="entry name" value="Peptidase_M28"/>
    <property type="match status" value="1"/>
</dbReference>
<dbReference type="Gene3D" id="3.40.630.10">
    <property type="entry name" value="Zn peptidases"/>
    <property type="match status" value="1"/>
</dbReference>
<dbReference type="GO" id="GO:0005774">
    <property type="term" value="C:vacuolar membrane"/>
    <property type="evidence" value="ECO:0007669"/>
    <property type="project" value="UniProtKB-SubCell"/>
</dbReference>
<name>A0A9P6ULH9_9FUNG</name>
<comment type="similarity">
    <text evidence="4 13">Belongs to the peptidase M28 family.</text>
</comment>
<evidence type="ECO:0000256" key="14">
    <source>
        <dbReference type="SAM" id="MobiDB-lite"/>
    </source>
</evidence>
<evidence type="ECO:0000256" key="4">
    <source>
        <dbReference type="ARBA" id="ARBA00010918"/>
    </source>
</evidence>
<dbReference type="Proteomes" id="UP000738325">
    <property type="component" value="Unassembled WGS sequence"/>
</dbReference>
<dbReference type="EC" id="3.4.-.-" evidence="13"/>
<evidence type="ECO:0000256" key="8">
    <source>
        <dbReference type="ARBA" id="ARBA00022801"/>
    </source>
</evidence>
<evidence type="ECO:0000256" key="2">
    <source>
        <dbReference type="ARBA" id="ARBA00003273"/>
    </source>
</evidence>